<feature type="transmembrane region" description="Helical" evidence="1">
    <location>
        <begin position="188"/>
        <end position="207"/>
    </location>
</feature>
<evidence type="ECO:0000256" key="1">
    <source>
        <dbReference type="SAM" id="Phobius"/>
    </source>
</evidence>
<dbReference type="RefSeq" id="WP_179241029.1">
    <property type="nucleotide sequence ID" value="NZ_CP058595.1"/>
</dbReference>
<feature type="transmembrane region" description="Helical" evidence="1">
    <location>
        <begin position="76"/>
        <end position="95"/>
    </location>
</feature>
<keyword evidence="1" id="KW-1133">Transmembrane helix</keyword>
<name>A0A7H9AML1_9FLAO</name>
<keyword evidence="1" id="KW-0472">Membrane</keyword>
<protein>
    <recommendedName>
        <fullName evidence="4">DUF4386 domain-containing protein</fullName>
    </recommendedName>
</protein>
<feature type="transmembrane region" description="Helical" evidence="1">
    <location>
        <begin position="42"/>
        <end position="64"/>
    </location>
</feature>
<feature type="transmembrane region" description="Helical" evidence="1">
    <location>
        <begin position="134"/>
        <end position="153"/>
    </location>
</feature>
<dbReference type="AlphaFoldDB" id="A0A7H9AML1"/>
<dbReference type="KEGG" id="cagg:HYG79_04825"/>
<evidence type="ECO:0000313" key="3">
    <source>
        <dbReference type="Proteomes" id="UP000509302"/>
    </source>
</evidence>
<keyword evidence="3" id="KW-1185">Reference proteome</keyword>
<feature type="transmembrane region" description="Helical" evidence="1">
    <location>
        <begin position="160"/>
        <end position="182"/>
    </location>
</feature>
<dbReference type="Proteomes" id="UP000509302">
    <property type="component" value="Chromosome"/>
</dbReference>
<dbReference type="EMBL" id="CP058595">
    <property type="protein sequence ID" value="QLG44696.1"/>
    <property type="molecule type" value="Genomic_DNA"/>
</dbReference>
<keyword evidence="1" id="KW-0812">Transmembrane</keyword>
<sequence length="213" mass="23816">MEKHYFKSTGISLISGALLIILTMVLHPSGGSIEHIIKISKTITIAHSLAIFSLPILLFGFYGLTLRLMDKWKLSFLGFIIIAFGLIAAMFAALFNGLTLPYFLNRYADRLEQNIETLKPITNFSFAVNVPLDYIFIIACCLSILIYSLIILFEGKMPKWIGYLGIFITLFSIVGGLTDFVFTSLTGFRIFTFSIAAWVLSNGICLIKFGKEK</sequence>
<feature type="transmembrane region" description="Helical" evidence="1">
    <location>
        <begin position="12"/>
        <end position="30"/>
    </location>
</feature>
<proteinExistence type="predicted"/>
<reference evidence="2 3" key="1">
    <citation type="journal article" date="2006" name="Int. J. Syst. Evol. Microbiol.">
        <title>Costertonia aggregata gen. nov., sp. nov., a mesophilic marine bacterium of the family Flavobacteriaceae, isolated from a mature biofilm.</title>
        <authorList>
            <person name="Kwon K.K."/>
            <person name="Lee Y.K."/>
            <person name="Lee H.K."/>
        </authorList>
    </citation>
    <scope>NUCLEOTIDE SEQUENCE [LARGE SCALE GENOMIC DNA]</scope>
    <source>
        <strain evidence="2 3">KCCM 42265</strain>
    </source>
</reference>
<evidence type="ECO:0000313" key="2">
    <source>
        <dbReference type="EMBL" id="QLG44696.1"/>
    </source>
</evidence>
<accession>A0A7H9AML1</accession>
<evidence type="ECO:0008006" key="4">
    <source>
        <dbReference type="Google" id="ProtNLM"/>
    </source>
</evidence>
<gene>
    <name evidence="2" type="ORF">HYG79_04825</name>
</gene>
<organism evidence="2 3">
    <name type="scientific">Costertonia aggregata</name>
    <dbReference type="NCBI Taxonomy" id="343403"/>
    <lineage>
        <taxon>Bacteria</taxon>
        <taxon>Pseudomonadati</taxon>
        <taxon>Bacteroidota</taxon>
        <taxon>Flavobacteriia</taxon>
        <taxon>Flavobacteriales</taxon>
        <taxon>Flavobacteriaceae</taxon>
        <taxon>Costertonia</taxon>
    </lineage>
</organism>